<sequence length="778" mass="85922">MEYSPILPDAASGGPQFFIYRNNLRKACLKIAIKHNILPTRLILRGVRLIDHTQHGAGGFADVYCGTYRELKVALKRLRVYVASSEAKKQEIKKASEMILAMSSDTDAELWQAFYRESILWKNLVHDHVLPFLGVSEDVFEGTFCMVLPWQENGSLRHHSDKLRNQRGLSDAEFAATVDKWTALGLEYLHIEGIVHGDIHAGNILVDANGHACLADFGMSLIAEATGYAYASIHGGGATRWQAPELIDPEEFGLESSRPTPQSDVFSFACTAVELYSGEPPLPSLTDRQVSNRYILGRRPPCPSLPGGGTLAEPMWSLIEMCWAQEASERPSSGQLVVALTTIVPGASGLNQHFEQTNFFDISLDHSSSTGTTSAPQRPGLAVTVPISQGAATVPQTTEITSPATIQVPTSAPYAHIPSAPRRSGEIARDLHTAVGDRRTPLSSQLIDFTVSAPGQSSRQASIPRIGNGTLPRHSPRHVSPAPRSPSLTAARLQIAIRDAIVGMGDDVDFSPEHIKSMFETLKDLALSTTLSRAEMETLGATVFQIMHMIAWLWESLRTNNRIPPLHPSFDLLLRFISLFIRVKLSDDSDANADDGESLLARALALDGFDSEDTQLVVLGKLKCWDGLRWTRQSKGDYSCGCKWHWVFKPEVQQGIRDTAALKFPRDLRRCGMPALVLLKRITLLKERLDRCGYLKTMSPARRSELFTSPDVKKGAILILEILRIPHRMQSNLDDILAVVPVYHPLTLTRVWSFSALESDVLDPLTRVLELWVEKVGT</sequence>
<dbReference type="AlphaFoldDB" id="A0A4S4MWE0"/>
<comment type="caution">
    <text evidence="3">The sequence shown here is derived from an EMBL/GenBank/DDBJ whole genome shotgun (WGS) entry which is preliminary data.</text>
</comment>
<feature type="domain" description="Protein kinase" evidence="2">
    <location>
        <begin position="49"/>
        <end position="343"/>
    </location>
</feature>
<dbReference type="OrthoDB" id="2804215at2759"/>
<dbReference type="Proteomes" id="UP000308730">
    <property type="component" value="Unassembled WGS sequence"/>
</dbReference>
<accession>A0A4S4MWE0</accession>
<dbReference type="PROSITE" id="PS50011">
    <property type="entry name" value="PROTEIN_KINASE_DOM"/>
    <property type="match status" value="1"/>
</dbReference>
<evidence type="ECO:0000313" key="4">
    <source>
        <dbReference type="Proteomes" id="UP000308730"/>
    </source>
</evidence>
<dbReference type="SUPFAM" id="SSF56112">
    <property type="entry name" value="Protein kinase-like (PK-like)"/>
    <property type="match status" value="1"/>
</dbReference>
<dbReference type="InterPro" id="IPR000719">
    <property type="entry name" value="Prot_kinase_dom"/>
</dbReference>
<feature type="region of interest" description="Disordered" evidence="1">
    <location>
        <begin position="453"/>
        <end position="485"/>
    </location>
</feature>
<organism evidence="3 4">
    <name type="scientific">Antrodiella citrinella</name>
    <dbReference type="NCBI Taxonomy" id="2447956"/>
    <lineage>
        <taxon>Eukaryota</taxon>
        <taxon>Fungi</taxon>
        <taxon>Dikarya</taxon>
        <taxon>Basidiomycota</taxon>
        <taxon>Agaricomycotina</taxon>
        <taxon>Agaricomycetes</taxon>
        <taxon>Polyporales</taxon>
        <taxon>Steccherinaceae</taxon>
        <taxon>Antrodiella</taxon>
    </lineage>
</organism>
<dbReference type="GO" id="GO:0004674">
    <property type="term" value="F:protein serine/threonine kinase activity"/>
    <property type="evidence" value="ECO:0007669"/>
    <property type="project" value="TreeGrafter"/>
</dbReference>
<reference evidence="3 4" key="1">
    <citation type="submission" date="2019-02" db="EMBL/GenBank/DDBJ databases">
        <title>Genome sequencing of the rare red list fungi Antrodiella citrinella (Flaviporus citrinellus).</title>
        <authorList>
            <person name="Buettner E."/>
            <person name="Kellner H."/>
        </authorList>
    </citation>
    <scope>NUCLEOTIDE SEQUENCE [LARGE SCALE GENOMIC DNA]</scope>
    <source>
        <strain evidence="3 4">DSM 108506</strain>
    </source>
</reference>
<evidence type="ECO:0000313" key="3">
    <source>
        <dbReference type="EMBL" id="THH29897.1"/>
    </source>
</evidence>
<protein>
    <recommendedName>
        <fullName evidence="2">Protein kinase domain-containing protein</fullName>
    </recommendedName>
</protein>
<keyword evidence="4" id="KW-1185">Reference proteome</keyword>
<dbReference type="EMBL" id="SGPM01000102">
    <property type="protein sequence ID" value="THH29897.1"/>
    <property type="molecule type" value="Genomic_DNA"/>
</dbReference>
<evidence type="ECO:0000256" key="1">
    <source>
        <dbReference type="SAM" id="MobiDB-lite"/>
    </source>
</evidence>
<dbReference type="InterPro" id="IPR011009">
    <property type="entry name" value="Kinase-like_dom_sf"/>
</dbReference>
<dbReference type="InterPro" id="IPR001245">
    <property type="entry name" value="Ser-Thr/Tyr_kinase_cat_dom"/>
</dbReference>
<proteinExistence type="predicted"/>
<dbReference type="GO" id="GO:0005524">
    <property type="term" value="F:ATP binding"/>
    <property type="evidence" value="ECO:0007669"/>
    <property type="project" value="InterPro"/>
</dbReference>
<gene>
    <name evidence="3" type="ORF">EUX98_g4285</name>
</gene>
<dbReference type="InterPro" id="IPR051681">
    <property type="entry name" value="Ser/Thr_Kinases-Pseudokinases"/>
</dbReference>
<dbReference type="Gene3D" id="1.10.510.10">
    <property type="entry name" value="Transferase(Phosphotransferase) domain 1"/>
    <property type="match status" value="1"/>
</dbReference>
<dbReference type="Pfam" id="PF07714">
    <property type="entry name" value="PK_Tyr_Ser-Thr"/>
    <property type="match status" value="1"/>
</dbReference>
<name>A0A4S4MWE0_9APHY</name>
<evidence type="ECO:0000259" key="2">
    <source>
        <dbReference type="PROSITE" id="PS50011"/>
    </source>
</evidence>
<dbReference type="PANTHER" id="PTHR44329">
    <property type="entry name" value="SERINE/THREONINE-PROTEIN KINASE TNNI3K-RELATED"/>
    <property type="match status" value="1"/>
</dbReference>